<accession>A0A392TEH1</accession>
<dbReference type="Proteomes" id="UP000265520">
    <property type="component" value="Unassembled WGS sequence"/>
</dbReference>
<reference evidence="1 2" key="1">
    <citation type="journal article" date="2018" name="Front. Plant Sci.">
        <title>Red Clover (Trifolium pratense) and Zigzag Clover (T. medium) - A Picture of Genomic Similarities and Differences.</title>
        <authorList>
            <person name="Dluhosova J."/>
            <person name="Istvanek J."/>
            <person name="Nedelnik J."/>
            <person name="Repkova J."/>
        </authorList>
    </citation>
    <scope>NUCLEOTIDE SEQUENCE [LARGE SCALE GENOMIC DNA]</scope>
    <source>
        <strain evidence="2">cv. 10/8</strain>
        <tissue evidence="1">Leaf</tissue>
    </source>
</reference>
<dbReference type="AlphaFoldDB" id="A0A392TEH1"/>
<keyword evidence="2" id="KW-1185">Reference proteome</keyword>
<organism evidence="1 2">
    <name type="scientific">Trifolium medium</name>
    <dbReference type="NCBI Taxonomy" id="97028"/>
    <lineage>
        <taxon>Eukaryota</taxon>
        <taxon>Viridiplantae</taxon>
        <taxon>Streptophyta</taxon>
        <taxon>Embryophyta</taxon>
        <taxon>Tracheophyta</taxon>
        <taxon>Spermatophyta</taxon>
        <taxon>Magnoliopsida</taxon>
        <taxon>eudicotyledons</taxon>
        <taxon>Gunneridae</taxon>
        <taxon>Pentapetalae</taxon>
        <taxon>rosids</taxon>
        <taxon>fabids</taxon>
        <taxon>Fabales</taxon>
        <taxon>Fabaceae</taxon>
        <taxon>Papilionoideae</taxon>
        <taxon>50 kb inversion clade</taxon>
        <taxon>NPAAA clade</taxon>
        <taxon>Hologalegina</taxon>
        <taxon>IRL clade</taxon>
        <taxon>Trifolieae</taxon>
        <taxon>Trifolium</taxon>
    </lineage>
</organism>
<sequence>LARGSDELADPRQYSPVGGFSSALFRQSSLGERYWV</sequence>
<dbReference type="EMBL" id="LXQA010549245">
    <property type="protein sequence ID" value="MCI58620.1"/>
    <property type="molecule type" value="Genomic_DNA"/>
</dbReference>
<protein>
    <submittedName>
        <fullName evidence="1">Uncharacterized protein</fullName>
    </submittedName>
</protein>
<comment type="caution">
    <text evidence="1">The sequence shown here is derived from an EMBL/GenBank/DDBJ whole genome shotgun (WGS) entry which is preliminary data.</text>
</comment>
<evidence type="ECO:0000313" key="1">
    <source>
        <dbReference type="EMBL" id="MCI58620.1"/>
    </source>
</evidence>
<proteinExistence type="predicted"/>
<feature type="non-terminal residue" evidence="1">
    <location>
        <position position="1"/>
    </location>
</feature>
<evidence type="ECO:0000313" key="2">
    <source>
        <dbReference type="Proteomes" id="UP000265520"/>
    </source>
</evidence>
<name>A0A392TEH1_9FABA</name>